<feature type="compositionally biased region" description="Polar residues" evidence="1">
    <location>
        <begin position="13"/>
        <end position="41"/>
    </location>
</feature>
<dbReference type="HOGENOM" id="CLU_1054284_0_0_1"/>
<sequence>MSTHPENYQQKFISTPYNLQDNNFSSNSYSGKESQGALNGASQYSPDSPDSSLSYQLPLQVPNSFAVPQLYPGQSADCTNSNVYSNQQYNNYQDYSTQQMLQLSQTNSFSSVNHVISSHQNSHASNQYGISMKLSKKMIQIPVQVNSHQNQENNDPQVHLNNFFYQPPNDILNYHIKCEKLSLQLLNNPTQLKENEFAFYYQQQYNNQIYRISCKIASPNYLNKILYDVELDQNMGQERFAFTSDQKENLKLHLSRYLSRHLLN</sequence>
<organism evidence="2 3">
    <name type="scientific">Rhizophagus irregularis (strain DAOM 197198w)</name>
    <name type="common">Glomus intraradices</name>
    <dbReference type="NCBI Taxonomy" id="1432141"/>
    <lineage>
        <taxon>Eukaryota</taxon>
        <taxon>Fungi</taxon>
        <taxon>Fungi incertae sedis</taxon>
        <taxon>Mucoromycota</taxon>
        <taxon>Glomeromycotina</taxon>
        <taxon>Glomeromycetes</taxon>
        <taxon>Glomerales</taxon>
        <taxon>Glomeraceae</taxon>
        <taxon>Rhizophagus</taxon>
    </lineage>
</organism>
<reference evidence="2 3" key="1">
    <citation type="submission" date="2014-02" db="EMBL/GenBank/DDBJ databases">
        <title>Single nucleus genome sequencing reveals high similarity among nuclei of an endomycorrhizal fungus.</title>
        <authorList>
            <person name="Lin K."/>
            <person name="Geurts R."/>
            <person name="Zhang Z."/>
            <person name="Limpens E."/>
            <person name="Saunders D.G."/>
            <person name="Mu D."/>
            <person name="Pang E."/>
            <person name="Cao H."/>
            <person name="Cha H."/>
            <person name="Lin T."/>
            <person name="Zhou Q."/>
            <person name="Shang Y."/>
            <person name="Li Y."/>
            <person name="Ivanov S."/>
            <person name="Sharma T."/>
            <person name="Velzen R.V."/>
            <person name="Ruijter N.D."/>
            <person name="Aanen D.K."/>
            <person name="Win J."/>
            <person name="Kamoun S."/>
            <person name="Bisseling T."/>
            <person name="Huang S."/>
        </authorList>
    </citation>
    <scope>NUCLEOTIDE SEQUENCE [LARGE SCALE GENOMIC DNA]</scope>
    <source>
        <strain evidence="3">DAOM197198w</strain>
    </source>
</reference>
<gene>
    <name evidence="2" type="ORF">RirG_062470</name>
</gene>
<proteinExistence type="predicted"/>
<feature type="region of interest" description="Disordered" evidence="1">
    <location>
        <begin position="13"/>
        <end position="56"/>
    </location>
</feature>
<name>A0A015JUE7_RHIIW</name>
<evidence type="ECO:0000313" key="2">
    <source>
        <dbReference type="EMBL" id="EXX73187.1"/>
    </source>
</evidence>
<keyword evidence="3" id="KW-1185">Reference proteome</keyword>
<dbReference type="EMBL" id="JEMT01014816">
    <property type="protein sequence ID" value="EXX73187.1"/>
    <property type="molecule type" value="Genomic_DNA"/>
</dbReference>
<feature type="compositionally biased region" description="Low complexity" evidence="1">
    <location>
        <begin position="42"/>
        <end position="56"/>
    </location>
</feature>
<dbReference type="Proteomes" id="UP000022910">
    <property type="component" value="Unassembled WGS sequence"/>
</dbReference>
<accession>A0A015JUE7</accession>
<protein>
    <submittedName>
        <fullName evidence="2">Uncharacterized protein</fullName>
    </submittedName>
</protein>
<dbReference type="AlphaFoldDB" id="A0A015JUE7"/>
<evidence type="ECO:0000256" key="1">
    <source>
        <dbReference type="SAM" id="MobiDB-lite"/>
    </source>
</evidence>
<comment type="caution">
    <text evidence="2">The sequence shown here is derived from an EMBL/GenBank/DDBJ whole genome shotgun (WGS) entry which is preliminary data.</text>
</comment>
<evidence type="ECO:0000313" key="3">
    <source>
        <dbReference type="Proteomes" id="UP000022910"/>
    </source>
</evidence>
<dbReference type="OrthoDB" id="2400680at2759"/>